<evidence type="ECO:0000256" key="1">
    <source>
        <dbReference type="ARBA" id="ARBA00022723"/>
    </source>
</evidence>
<dbReference type="EMBL" id="BLLK01000025">
    <property type="protein sequence ID" value="GFH48028.1"/>
    <property type="molecule type" value="Genomic_DNA"/>
</dbReference>
<dbReference type="GO" id="GO:0008270">
    <property type="term" value="F:zinc ion binding"/>
    <property type="evidence" value="ECO:0007669"/>
    <property type="project" value="UniProtKB-KW"/>
</dbReference>
<keyword evidence="2 4" id="KW-0863">Zinc-finger</keyword>
<dbReference type="GO" id="GO:0000981">
    <property type="term" value="F:DNA-binding transcription factor activity, RNA polymerase II-specific"/>
    <property type="evidence" value="ECO:0007669"/>
    <property type="project" value="TreeGrafter"/>
</dbReference>
<evidence type="ECO:0000256" key="3">
    <source>
        <dbReference type="ARBA" id="ARBA00022833"/>
    </source>
</evidence>
<dbReference type="Pfam" id="PF01753">
    <property type="entry name" value="zf-MYND"/>
    <property type="match status" value="2"/>
</dbReference>
<proteinExistence type="predicted"/>
<gene>
    <name evidence="6" type="ORF">CTEN210_04504</name>
</gene>
<dbReference type="PANTHER" id="PTHR10237:SF14">
    <property type="entry name" value="MYND-TYPE DOMAIN-CONTAINING PROTEIN"/>
    <property type="match status" value="1"/>
</dbReference>
<dbReference type="AlphaFoldDB" id="A0AAD3CLZ7"/>
<dbReference type="PROSITE" id="PS50865">
    <property type="entry name" value="ZF_MYND_2"/>
    <property type="match status" value="2"/>
</dbReference>
<keyword evidence="7" id="KW-1185">Reference proteome</keyword>
<protein>
    <recommendedName>
        <fullName evidence="5">MYND-type domain-containing protein</fullName>
    </recommendedName>
</protein>
<keyword evidence="1" id="KW-0479">Metal-binding</keyword>
<evidence type="ECO:0000256" key="4">
    <source>
        <dbReference type="PROSITE-ProRule" id="PRU00134"/>
    </source>
</evidence>
<name>A0AAD3CLZ7_9STRA</name>
<dbReference type="InterPro" id="IPR002893">
    <property type="entry name" value="Znf_MYND"/>
</dbReference>
<feature type="domain" description="MYND-type" evidence="5">
    <location>
        <begin position="14"/>
        <end position="55"/>
    </location>
</feature>
<evidence type="ECO:0000256" key="2">
    <source>
        <dbReference type="ARBA" id="ARBA00022771"/>
    </source>
</evidence>
<sequence length="460" mass="52614">MSSTATAKKPTAPCAACNKEGAVFRCAPCRDAGVDVFFCNRECQVKLWKMHKSVCKKTSTVDLKKEQSSANKEAKQETKKGSQLRIYTQCCAKCLKTDNDIGSKVSMCSKCKKVFYCSRECQVEDWSRHKSLCKFHCETLKHLETSFDSREMNIYNLFQNWVTKSRTKSCCSGAVYLALKKNGIEQQPLVKAVLIEVQFNYNAQTFIVAEEPKAVAIADLSQQHKKEIRKILKEPTLESDQGYNHFVIISTKELGERCETTIALGITKSVLENMNAANIDMFKLRNKCAGVSLKSDLFRGWKSIRRNNLQKQMEQMKLGQSYTEFIQSALQLFCKKTLRNTHRIIVNMNMGKEIGQISQFLDYKLVSIAEFKQIKEELEKYIIHVEDIASQPPSCTEMAIETLFIDFETCVDFEYIVFCEVDGMRNKTAKQCKKAADKQFRKLQKSVKEMPVDLLEKVSL</sequence>
<evidence type="ECO:0000313" key="7">
    <source>
        <dbReference type="Proteomes" id="UP001054902"/>
    </source>
</evidence>
<organism evidence="6 7">
    <name type="scientific">Chaetoceros tenuissimus</name>
    <dbReference type="NCBI Taxonomy" id="426638"/>
    <lineage>
        <taxon>Eukaryota</taxon>
        <taxon>Sar</taxon>
        <taxon>Stramenopiles</taxon>
        <taxon>Ochrophyta</taxon>
        <taxon>Bacillariophyta</taxon>
        <taxon>Coscinodiscophyceae</taxon>
        <taxon>Chaetocerotophycidae</taxon>
        <taxon>Chaetocerotales</taxon>
        <taxon>Chaetocerotaceae</taxon>
        <taxon>Chaetoceros</taxon>
    </lineage>
</organism>
<comment type="caution">
    <text evidence="6">The sequence shown here is derived from an EMBL/GenBank/DDBJ whole genome shotgun (WGS) entry which is preliminary data.</text>
</comment>
<dbReference type="Gene3D" id="6.10.140.2220">
    <property type="match status" value="2"/>
</dbReference>
<dbReference type="GO" id="GO:0005634">
    <property type="term" value="C:nucleus"/>
    <property type="evidence" value="ECO:0007669"/>
    <property type="project" value="TreeGrafter"/>
</dbReference>
<dbReference type="Proteomes" id="UP001054902">
    <property type="component" value="Unassembled WGS sequence"/>
</dbReference>
<evidence type="ECO:0000259" key="5">
    <source>
        <dbReference type="PROSITE" id="PS50865"/>
    </source>
</evidence>
<dbReference type="InterPro" id="IPR024119">
    <property type="entry name" value="TF_DEAF-1"/>
</dbReference>
<accession>A0AAD3CLZ7</accession>
<reference evidence="6 7" key="1">
    <citation type="journal article" date="2021" name="Sci. Rep.">
        <title>The genome of the diatom Chaetoceros tenuissimus carries an ancient integrated fragment of an extant virus.</title>
        <authorList>
            <person name="Hongo Y."/>
            <person name="Kimura K."/>
            <person name="Takaki Y."/>
            <person name="Yoshida Y."/>
            <person name="Baba S."/>
            <person name="Kobayashi G."/>
            <person name="Nagasaki K."/>
            <person name="Hano T."/>
            <person name="Tomaru Y."/>
        </authorList>
    </citation>
    <scope>NUCLEOTIDE SEQUENCE [LARGE SCALE GENOMIC DNA]</scope>
    <source>
        <strain evidence="6 7">NIES-3715</strain>
    </source>
</reference>
<dbReference type="PANTHER" id="PTHR10237">
    <property type="entry name" value="DEFORMED EPIDERMAL AUTOREGULATORY FACTOR 1 HOMOLOG SUPPRESSIN"/>
    <property type="match status" value="1"/>
</dbReference>
<evidence type="ECO:0000313" key="6">
    <source>
        <dbReference type="EMBL" id="GFH48028.1"/>
    </source>
</evidence>
<dbReference type="SUPFAM" id="SSF144232">
    <property type="entry name" value="HIT/MYND zinc finger-like"/>
    <property type="match status" value="2"/>
</dbReference>
<keyword evidence="3" id="KW-0862">Zinc</keyword>
<feature type="domain" description="MYND-type" evidence="5">
    <location>
        <begin position="91"/>
        <end position="133"/>
    </location>
</feature>